<reference evidence="4 5" key="1">
    <citation type="submission" date="2018-06" db="EMBL/GenBank/DDBJ databases">
        <title>The Genome of Cuscuta australis (Dodder) Provides Insight into the Evolution of Plant Parasitism.</title>
        <authorList>
            <person name="Liu H."/>
        </authorList>
    </citation>
    <scope>NUCLEOTIDE SEQUENCE [LARGE SCALE GENOMIC DNA]</scope>
    <source>
        <strain evidence="5">cv. Yunnan</strain>
        <tissue evidence="4">Vines</tissue>
    </source>
</reference>
<dbReference type="Proteomes" id="UP000249390">
    <property type="component" value="Unassembled WGS sequence"/>
</dbReference>
<keyword evidence="2" id="KW-0964">Secreted</keyword>
<dbReference type="EMBL" id="NQVE01000050">
    <property type="protein sequence ID" value="RAL51579.1"/>
    <property type="molecule type" value="Genomic_DNA"/>
</dbReference>
<keyword evidence="5" id="KW-1185">Reference proteome</keyword>
<comment type="caution">
    <text evidence="4">The sequence shown here is derived from an EMBL/GenBank/DDBJ whole genome shotgun (WGS) entry which is preliminary data.</text>
</comment>
<dbReference type="Pfam" id="PF03330">
    <property type="entry name" value="DPBB_1"/>
    <property type="match status" value="1"/>
</dbReference>
<dbReference type="PRINTS" id="PR00829">
    <property type="entry name" value="LOLP1ALLERGN"/>
</dbReference>
<dbReference type="InterPro" id="IPR007112">
    <property type="entry name" value="Expansin/allergen_DPBB_dom"/>
</dbReference>
<dbReference type="SMART" id="SM00837">
    <property type="entry name" value="DPBB_1"/>
    <property type="match status" value="1"/>
</dbReference>
<dbReference type="PANTHER" id="PTHR31692:SF56">
    <property type="entry name" value="EXPANSIN-B2-RELATED"/>
    <property type="match status" value="1"/>
</dbReference>
<feature type="domain" description="Expansin-like EG45" evidence="3">
    <location>
        <begin position="34"/>
        <end position="134"/>
    </location>
</feature>
<proteinExistence type="predicted"/>
<evidence type="ECO:0000259" key="3">
    <source>
        <dbReference type="PROSITE" id="PS50842"/>
    </source>
</evidence>
<sequence length="148" mass="16258">MIFNQPSQHGTAQQMAMELLGRDIYSHTFLFVDTGACGFGNVGNPPYNSMIAAGNQALYQSGKGCGSCYLVKCTDNPACSGQPIKIHITDECPGACNNEPVWFDLGGLAFGYMGKPGQADVMRNYGRVKIWYQRYIFNLVCVLSDFFN</sequence>
<dbReference type="PROSITE" id="PS50842">
    <property type="entry name" value="EXPANSIN_EG45"/>
    <property type="match status" value="1"/>
</dbReference>
<accession>A0A328E4R3</accession>
<dbReference type="Gene3D" id="2.40.40.10">
    <property type="entry name" value="RlpA-like domain"/>
    <property type="match status" value="1"/>
</dbReference>
<protein>
    <recommendedName>
        <fullName evidence="3">Expansin-like EG45 domain-containing protein</fullName>
    </recommendedName>
</protein>
<dbReference type="AlphaFoldDB" id="A0A328E4R3"/>
<comment type="subcellular location">
    <subcellularLocation>
        <location evidence="1">Secreted</location>
    </subcellularLocation>
</comment>
<gene>
    <name evidence="4" type="ORF">DM860_011081</name>
</gene>
<organism evidence="4 5">
    <name type="scientific">Cuscuta australis</name>
    <dbReference type="NCBI Taxonomy" id="267555"/>
    <lineage>
        <taxon>Eukaryota</taxon>
        <taxon>Viridiplantae</taxon>
        <taxon>Streptophyta</taxon>
        <taxon>Embryophyta</taxon>
        <taxon>Tracheophyta</taxon>
        <taxon>Spermatophyta</taxon>
        <taxon>Magnoliopsida</taxon>
        <taxon>eudicotyledons</taxon>
        <taxon>Gunneridae</taxon>
        <taxon>Pentapetalae</taxon>
        <taxon>asterids</taxon>
        <taxon>lamiids</taxon>
        <taxon>Solanales</taxon>
        <taxon>Convolvulaceae</taxon>
        <taxon>Cuscuteae</taxon>
        <taxon>Cuscuta</taxon>
        <taxon>Cuscuta subgen. Grammica</taxon>
        <taxon>Cuscuta sect. Cleistogrammica</taxon>
    </lineage>
</organism>
<dbReference type="InterPro" id="IPR009009">
    <property type="entry name" value="RlpA-like_DPBB"/>
</dbReference>
<dbReference type="PANTHER" id="PTHR31692">
    <property type="entry name" value="EXPANSIN-B3"/>
    <property type="match status" value="1"/>
</dbReference>
<dbReference type="GO" id="GO:0005576">
    <property type="term" value="C:extracellular region"/>
    <property type="evidence" value="ECO:0007669"/>
    <property type="project" value="UniProtKB-SubCell"/>
</dbReference>
<evidence type="ECO:0000313" key="5">
    <source>
        <dbReference type="Proteomes" id="UP000249390"/>
    </source>
</evidence>
<evidence type="ECO:0000256" key="2">
    <source>
        <dbReference type="ARBA" id="ARBA00022525"/>
    </source>
</evidence>
<dbReference type="SUPFAM" id="SSF50685">
    <property type="entry name" value="Barwin-like endoglucanases"/>
    <property type="match status" value="1"/>
</dbReference>
<evidence type="ECO:0000256" key="1">
    <source>
        <dbReference type="ARBA" id="ARBA00004613"/>
    </source>
</evidence>
<name>A0A328E4R3_9ASTE</name>
<dbReference type="InterPro" id="IPR007118">
    <property type="entry name" value="Expan_Lol_pI"/>
</dbReference>
<evidence type="ECO:0000313" key="4">
    <source>
        <dbReference type="EMBL" id="RAL51579.1"/>
    </source>
</evidence>
<dbReference type="InterPro" id="IPR036908">
    <property type="entry name" value="RlpA-like_sf"/>
</dbReference>
<dbReference type="InterPro" id="IPR005795">
    <property type="entry name" value="LolPI"/>
</dbReference>
<dbReference type="PRINTS" id="PR01225">
    <property type="entry name" value="EXPANSNFAMLY"/>
</dbReference>